<gene>
    <name evidence="2" type="ORF">BO71DRAFT_461139</name>
</gene>
<dbReference type="PANTHER" id="PTHR47129:SF1">
    <property type="entry name" value="NMRA-LIKE DOMAIN-CONTAINING PROTEIN"/>
    <property type="match status" value="1"/>
</dbReference>
<feature type="domain" description="NAD(P)-binding" evidence="1">
    <location>
        <begin position="11"/>
        <end position="154"/>
    </location>
</feature>
<dbReference type="Gene3D" id="3.90.25.10">
    <property type="entry name" value="UDP-galactose 4-epimerase, domain 1"/>
    <property type="match status" value="1"/>
</dbReference>
<dbReference type="SUPFAM" id="SSF51735">
    <property type="entry name" value="NAD(P)-binding Rossmann-fold domains"/>
    <property type="match status" value="1"/>
</dbReference>
<dbReference type="InterPro" id="IPR036291">
    <property type="entry name" value="NAD(P)-bd_dom_sf"/>
</dbReference>
<dbReference type="VEuPathDB" id="FungiDB:BO71DRAFT_461139"/>
<dbReference type="Proteomes" id="UP000247810">
    <property type="component" value="Unassembled WGS sequence"/>
</dbReference>
<evidence type="ECO:0000313" key="3">
    <source>
        <dbReference type="Proteomes" id="UP000247810"/>
    </source>
</evidence>
<dbReference type="PANTHER" id="PTHR47129">
    <property type="entry name" value="QUINONE OXIDOREDUCTASE 2"/>
    <property type="match status" value="1"/>
</dbReference>
<dbReference type="InterPro" id="IPR016040">
    <property type="entry name" value="NAD(P)-bd_dom"/>
</dbReference>
<dbReference type="STRING" id="1448320.A0A319DS56"/>
<reference evidence="2 3" key="1">
    <citation type="submission" date="2018-02" db="EMBL/GenBank/DDBJ databases">
        <title>The genomes of Aspergillus section Nigri reveals drivers in fungal speciation.</title>
        <authorList>
            <consortium name="DOE Joint Genome Institute"/>
            <person name="Vesth T.C."/>
            <person name="Nybo J."/>
            <person name="Theobald S."/>
            <person name="Brandl J."/>
            <person name="Frisvad J.C."/>
            <person name="Nielsen K.F."/>
            <person name="Lyhne E.K."/>
            <person name="Kogle M.E."/>
            <person name="Kuo A."/>
            <person name="Riley R."/>
            <person name="Clum A."/>
            <person name="Nolan M."/>
            <person name="Lipzen A."/>
            <person name="Salamov A."/>
            <person name="Henrissat B."/>
            <person name="Wiebenga A."/>
            <person name="De vries R.P."/>
            <person name="Grigoriev I.V."/>
            <person name="Mortensen U.H."/>
            <person name="Andersen M.R."/>
            <person name="Baker S.E."/>
        </authorList>
    </citation>
    <scope>NUCLEOTIDE SEQUENCE [LARGE SCALE GENOMIC DNA]</scope>
    <source>
        <strain evidence="2 3">CBS 707.79</strain>
    </source>
</reference>
<dbReference type="InterPro" id="IPR052718">
    <property type="entry name" value="NmrA-type_oxidoreductase"/>
</dbReference>
<protein>
    <submittedName>
        <fullName evidence="2">NAD(P)-binding protein</fullName>
    </submittedName>
</protein>
<organism evidence="2 3">
    <name type="scientific">Aspergillus ellipticus CBS 707.79</name>
    <dbReference type="NCBI Taxonomy" id="1448320"/>
    <lineage>
        <taxon>Eukaryota</taxon>
        <taxon>Fungi</taxon>
        <taxon>Dikarya</taxon>
        <taxon>Ascomycota</taxon>
        <taxon>Pezizomycotina</taxon>
        <taxon>Eurotiomycetes</taxon>
        <taxon>Eurotiomycetidae</taxon>
        <taxon>Eurotiales</taxon>
        <taxon>Aspergillaceae</taxon>
        <taxon>Aspergillus</taxon>
        <taxon>Aspergillus subgen. Circumdati</taxon>
    </lineage>
</organism>
<dbReference type="AlphaFoldDB" id="A0A319DS56"/>
<accession>A0A319DS56</accession>
<dbReference type="Gene3D" id="3.40.50.720">
    <property type="entry name" value="NAD(P)-binding Rossmann-like Domain"/>
    <property type="match status" value="1"/>
</dbReference>
<dbReference type="EMBL" id="KZ825964">
    <property type="protein sequence ID" value="PYH90908.1"/>
    <property type="molecule type" value="Genomic_DNA"/>
</dbReference>
<keyword evidence="3" id="KW-1185">Reference proteome</keyword>
<name>A0A319DS56_9EURO</name>
<proteinExistence type="predicted"/>
<dbReference type="OrthoDB" id="419598at2759"/>
<evidence type="ECO:0000313" key="2">
    <source>
        <dbReference type="EMBL" id="PYH90908.1"/>
    </source>
</evidence>
<sequence length="250" mass="27197">MSSHTVGVFPAPGGIGGSTVKHLLPRLPPQNLVFIARNPAKLADASAAGATVRKADYDDEASLEHAFDGINILFLISYASVENEYRVERHHKAINLALRSGVTHIFYGSLGFAGPETSTSSVAHVMKPHLTTEQYLAECIKTNPRLSYTVIREGLYSESFLLYTAFFDPLHPVSEINIPHDGAGPGIAWVKREELGEGTAELLKRFVGDPTGFKFLNRMVLLSGSRILSLRETMEILGRVAGGLRLRLGG</sequence>
<evidence type="ECO:0000259" key="1">
    <source>
        <dbReference type="Pfam" id="PF13460"/>
    </source>
</evidence>
<dbReference type="Pfam" id="PF13460">
    <property type="entry name" value="NAD_binding_10"/>
    <property type="match status" value="1"/>
</dbReference>